<dbReference type="RefSeq" id="WP_245939050.1">
    <property type="nucleotide sequence ID" value="NZ_FZOF01000015.1"/>
</dbReference>
<organism evidence="3 4">
    <name type="scientific">Actinacidiphila glaucinigra</name>
    <dbReference type="NCBI Taxonomy" id="235986"/>
    <lineage>
        <taxon>Bacteria</taxon>
        <taxon>Bacillati</taxon>
        <taxon>Actinomycetota</taxon>
        <taxon>Actinomycetes</taxon>
        <taxon>Kitasatosporales</taxon>
        <taxon>Streptomycetaceae</taxon>
        <taxon>Actinacidiphila</taxon>
    </lineage>
</organism>
<keyword evidence="2" id="KW-0732">Signal</keyword>
<feature type="region of interest" description="Disordered" evidence="1">
    <location>
        <begin position="149"/>
        <end position="187"/>
    </location>
</feature>
<accession>A0A239K7T5</accession>
<protein>
    <recommendedName>
        <fullName evidence="5">DUF3558 domain-containing protein</fullName>
    </recommendedName>
</protein>
<name>A0A239K7T5_9ACTN</name>
<proteinExistence type="predicted"/>
<evidence type="ECO:0000256" key="1">
    <source>
        <dbReference type="SAM" id="MobiDB-lite"/>
    </source>
</evidence>
<keyword evidence="4" id="KW-1185">Reference proteome</keyword>
<evidence type="ECO:0000256" key="2">
    <source>
        <dbReference type="SAM" id="SignalP"/>
    </source>
</evidence>
<feature type="region of interest" description="Disordered" evidence="1">
    <location>
        <begin position="33"/>
        <end position="56"/>
    </location>
</feature>
<evidence type="ECO:0000313" key="3">
    <source>
        <dbReference type="EMBL" id="SNT14020.1"/>
    </source>
</evidence>
<dbReference type="EMBL" id="FZOF01000015">
    <property type="protein sequence ID" value="SNT14020.1"/>
    <property type="molecule type" value="Genomic_DNA"/>
</dbReference>
<sequence>MHRIRGLVAAVCTTALAAAALAGCTGSGGTGDGARNGDSADGRQSTPAAPPGRYRVLPEPCGSLAAGTLEKFVPDADDYAGEATVTFDTDRKAGCKWTGRTELGNRYLHIDLERVVSYDTSVSDESQATADYDSRAAAAHIPAATAPADAAASASATTGPPGTEAGSTTASGAPSPSVTATGDTSPRALDDLGDGAFLDDVLKNQDSGLHRDIAVVFRMANVLVTVELSQWSTDKSVEPPSEELQMGARQVAAELADQLDE</sequence>
<feature type="chain" id="PRO_5039605837" description="DUF3558 domain-containing protein" evidence="2">
    <location>
        <begin position="23"/>
        <end position="261"/>
    </location>
</feature>
<dbReference type="AlphaFoldDB" id="A0A239K7T5"/>
<feature type="compositionally biased region" description="Polar residues" evidence="1">
    <location>
        <begin position="165"/>
        <end position="184"/>
    </location>
</feature>
<dbReference type="Proteomes" id="UP000198280">
    <property type="component" value="Unassembled WGS sequence"/>
</dbReference>
<feature type="signal peptide" evidence="2">
    <location>
        <begin position="1"/>
        <end position="22"/>
    </location>
</feature>
<evidence type="ECO:0000313" key="4">
    <source>
        <dbReference type="Proteomes" id="UP000198280"/>
    </source>
</evidence>
<dbReference type="PROSITE" id="PS51257">
    <property type="entry name" value="PROKAR_LIPOPROTEIN"/>
    <property type="match status" value="1"/>
</dbReference>
<gene>
    <name evidence="3" type="ORF">SAMN05216252_11529</name>
</gene>
<evidence type="ECO:0008006" key="5">
    <source>
        <dbReference type="Google" id="ProtNLM"/>
    </source>
</evidence>
<feature type="compositionally biased region" description="Low complexity" evidence="1">
    <location>
        <begin position="149"/>
        <end position="163"/>
    </location>
</feature>
<reference evidence="3 4" key="1">
    <citation type="submission" date="2017-06" db="EMBL/GenBank/DDBJ databases">
        <authorList>
            <person name="Kim H.J."/>
            <person name="Triplett B.A."/>
        </authorList>
    </citation>
    <scope>NUCLEOTIDE SEQUENCE [LARGE SCALE GENOMIC DNA]</scope>
    <source>
        <strain evidence="3 4">CGMCC 4.1858</strain>
    </source>
</reference>